<dbReference type="Proteomes" id="UP001165293">
    <property type="component" value="Unassembled WGS sequence"/>
</dbReference>
<dbReference type="RefSeq" id="WP_230527053.1">
    <property type="nucleotide sequence ID" value="NZ_JAJGAK010000002.1"/>
</dbReference>
<dbReference type="Pfam" id="PF04102">
    <property type="entry name" value="SlyX"/>
    <property type="match status" value="1"/>
</dbReference>
<protein>
    <submittedName>
        <fullName evidence="2">SlyX family protein</fullName>
    </submittedName>
</protein>
<accession>A0ABS8JIP3</accession>
<evidence type="ECO:0000313" key="2">
    <source>
        <dbReference type="EMBL" id="MCC8363427.1"/>
    </source>
</evidence>
<evidence type="ECO:0000313" key="3">
    <source>
        <dbReference type="Proteomes" id="UP001165293"/>
    </source>
</evidence>
<feature type="region of interest" description="Disordered" evidence="1">
    <location>
        <begin position="54"/>
        <end position="73"/>
    </location>
</feature>
<gene>
    <name evidence="2" type="ORF">LK996_10120</name>
</gene>
<comment type="caution">
    <text evidence="2">The sequence shown here is derived from an EMBL/GenBank/DDBJ whole genome shotgun (WGS) entry which is preliminary data.</text>
</comment>
<dbReference type="PANTHER" id="PTHR36508">
    <property type="entry name" value="PROTEIN SLYX"/>
    <property type="match status" value="1"/>
</dbReference>
<proteinExistence type="predicted"/>
<reference evidence="2" key="1">
    <citation type="submission" date="2021-10" db="EMBL/GenBank/DDBJ databases">
        <authorList>
            <person name="Lyu M."/>
            <person name="Wang X."/>
            <person name="Meng X."/>
            <person name="Xu K."/>
        </authorList>
    </citation>
    <scope>NUCLEOTIDE SEQUENCE</scope>
    <source>
        <strain evidence="2">A6</strain>
    </source>
</reference>
<dbReference type="Gene3D" id="1.20.5.300">
    <property type="match status" value="1"/>
</dbReference>
<sequence length="73" mass="8160">MHAGEDTDARLVELETRLAFLEASLAEMSDALGAARMEAERNADLFRRAMEELKSQRGMEMADPADEPPPPHY</sequence>
<dbReference type="InterPro" id="IPR007236">
    <property type="entry name" value="SlyX"/>
</dbReference>
<organism evidence="2 3">
    <name type="scientific">Noviluteimonas lactosilytica</name>
    <dbReference type="NCBI Taxonomy" id="2888523"/>
    <lineage>
        <taxon>Bacteria</taxon>
        <taxon>Pseudomonadati</taxon>
        <taxon>Pseudomonadota</taxon>
        <taxon>Gammaproteobacteria</taxon>
        <taxon>Lysobacterales</taxon>
        <taxon>Lysobacteraceae</taxon>
        <taxon>Noviluteimonas</taxon>
    </lineage>
</organism>
<dbReference type="EMBL" id="JAJGAK010000002">
    <property type="protein sequence ID" value="MCC8363427.1"/>
    <property type="molecule type" value="Genomic_DNA"/>
</dbReference>
<dbReference type="PANTHER" id="PTHR36508:SF1">
    <property type="entry name" value="PROTEIN SLYX"/>
    <property type="match status" value="1"/>
</dbReference>
<evidence type="ECO:0000256" key="1">
    <source>
        <dbReference type="SAM" id="MobiDB-lite"/>
    </source>
</evidence>
<keyword evidence="3" id="KW-1185">Reference proteome</keyword>
<name>A0ABS8JIP3_9GAMM</name>